<name>A0ABQ1HA95_9GAMM</name>
<reference evidence="4" key="1">
    <citation type="journal article" date="2019" name="Int. J. Syst. Evol. Microbiol.">
        <title>The Global Catalogue of Microorganisms (GCM) 10K type strain sequencing project: providing services to taxonomists for standard genome sequencing and annotation.</title>
        <authorList>
            <consortium name="The Broad Institute Genomics Platform"/>
            <consortium name="The Broad Institute Genome Sequencing Center for Infectious Disease"/>
            <person name="Wu L."/>
            <person name="Ma J."/>
        </authorList>
    </citation>
    <scope>NUCLEOTIDE SEQUENCE [LARGE SCALE GENOMIC DNA]</scope>
    <source>
        <strain evidence="4">CGMCC 1.15905</strain>
    </source>
</reference>
<evidence type="ECO:0000313" key="3">
    <source>
        <dbReference type="EMBL" id="GGA66327.1"/>
    </source>
</evidence>
<accession>A0ABQ1HA95</accession>
<keyword evidence="4" id="KW-1185">Reference proteome</keyword>
<dbReference type="PROSITE" id="PS51257">
    <property type="entry name" value="PROKAR_LIPOPROTEIN"/>
    <property type="match status" value="1"/>
</dbReference>
<gene>
    <name evidence="3" type="ORF">GCM10011521_00520</name>
</gene>
<evidence type="ECO:0000313" key="4">
    <source>
        <dbReference type="Proteomes" id="UP000623419"/>
    </source>
</evidence>
<dbReference type="Proteomes" id="UP000623419">
    <property type="component" value="Unassembled WGS sequence"/>
</dbReference>
<protein>
    <recommendedName>
        <fullName evidence="5">DUF2846 domain-containing protein</fullName>
    </recommendedName>
</protein>
<evidence type="ECO:0008006" key="5">
    <source>
        <dbReference type="Google" id="ProtNLM"/>
    </source>
</evidence>
<dbReference type="EMBL" id="BMKC01000001">
    <property type="protein sequence ID" value="GGA66327.1"/>
    <property type="molecule type" value="Genomic_DNA"/>
</dbReference>
<sequence>MSPRLLLAVLASTCLLSACGGDDPAPETEVATAAGVESAPAPAGRDWGPCRVDGLRLPISARLFVVDGAAPVADAEPGREVIRRVDIAVPGPVALLLTAPEATAWHIRPGPETQVRAIVALGDQPQRITGQGLGNHRREASSMLGAECASYVMQGGAGPALAESTDQIFGKRHDAIYAMRISSVIIGGSDPTLDQPITE</sequence>
<comment type="caution">
    <text evidence="3">The sequence shown here is derived from an EMBL/GenBank/DDBJ whole genome shotgun (WGS) entry which is preliminary data.</text>
</comment>
<keyword evidence="2" id="KW-0732">Signal</keyword>
<feature type="region of interest" description="Disordered" evidence="1">
    <location>
        <begin position="26"/>
        <end position="47"/>
    </location>
</feature>
<organism evidence="3 4">
    <name type="scientific">Arenimonas soli</name>
    <dbReference type="NCBI Taxonomy" id="2269504"/>
    <lineage>
        <taxon>Bacteria</taxon>
        <taxon>Pseudomonadati</taxon>
        <taxon>Pseudomonadota</taxon>
        <taxon>Gammaproteobacteria</taxon>
        <taxon>Lysobacterales</taxon>
        <taxon>Lysobacteraceae</taxon>
        <taxon>Arenimonas</taxon>
    </lineage>
</organism>
<feature type="signal peptide" evidence="2">
    <location>
        <begin position="1"/>
        <end position="20"/>
    </location>
</feature>
<feature type="chain" id="PRO_5047245636" description="DUF2846 domain-containing protein" evidence="2">
    <location>
        <begin position="21"/>
        <end position="199"/>
    </location>
</feature>
<dbReference type="RefSeq" id="WP_188659775.1">
    <property type="nucleotide sequence ID" value="NZ_BMKC01000001.1"/>
</dbReference>
<evidence type="ECO:0000256" key="1">
    <source>
        <dbReference type="SAM" id="MobiDB-lite"/>
    </source>
</evidence>
<evidence type="ECO:0000256" key="2">
    <source>
        <dbReference type="SAM" id="SignalP"/>
    </source>
</evidence>
<proteinExistence type="predicted"/>